<dbReference type="OMA" id="HENCLLS"/>
<dbReference type="PANTHER" id="PTHR46954">
    <property type="entry name" value="C2H2-TYPE DOMAIN-CONTAINING PROTEIN"/>
    <property type="match status" value="1"/>
</dbReference>
<protein>
    <submittedName>
        <fullName evidence="2">Uncharacterized protein</fullName>
    </submittedName>
</protein>
<keyword evidence="3" id="KW-1185">Reference proteome</keyword>
<comment type="caution">
    <text evidence="2">The sequence shown here is derived from an EMBL/GenBank/DDBJ whole genome shotgun (WGS) entry which is preliminary data.</text>
</comment>
<dbReference type="OrthoDB" id="7698126at2759"/>
<organism evidence="2 3">
    <name type="scientific">Folsomia candida</name>
    <name type="common">Springtail</name>
    <dbReference type="NCBI Taxonomy" id="158441"/>
    <lineage>
        <taxon>Eukaryota</taxon>
        <taxon>Metazoa</taxon>
        <taxon>Ecdysozoa</taxon>
        <taxon>Arthropoda</taxon>
        <taxon>Hexapoda</taxon>
        <taxon>Collembola</taxon>
        <taxon>Entomobryomorpha</taxon>
        <taxon>Isotomoidea</taxon>
        <taxon>Isotomidae</taxon>
        <taxon>Proisotominae</taxon>
        <taxon>Folsomia</taxon>
    </lineage>
</organism>
<feature type="compositionally biased region" description="Basic and acidic residues" evidence="1">
    <location>
        <begin position="142"/>
        <end position="151"/>
    </location>
</feature>
<gene>
    <name evidence="2" type="ORF">Fcan01_17483</name>
</gene>
<proteinExistence type="predicted"/>
<dbReference type="EMBL" id="LNIX01000012">
    <property type="protein sequence ID" value="OXA47900.1"/>
    <property type="molecule type" value="Genomic_DNA"/>
</dbReference>
<evidence type="ECO:0000256" key="1">
    <source>
        <dbReference type="SAM" id="MobiDB-lite"/>
    </source>
</evidence>
<sequence>MERHKLYEAILKAFKSANPNMKHQACDTEVSRIWKNLKKQDNFQEAAEGEIKKWKEKAAQKHKTLDAFWAHIPKSKHSPVSDPPSISLTPTTSIPDIGEIRAGSSKKSTDIVYLTRKKDQGMATEDQLNQLKEAKSEVSKAEKDLKLKEAGQARSQKKRDGEIKLLQELEESNPDVSGLLRKRPKPGRPRIEDKQPELLKTIVDIATYGSGADQRRRSDTIRTVMTLEELTRELQHRGYRIKKSAAYLRLMPRNSTTLEGKRHVTTVPVKLARATNDLHKEHADTMFCRAAIKYLEEIASILGPKDVIFLSQDDKARVPIGKTAANKQTPLLMHMNYRIQLPDHDWVVGEKHRLIPSVYGFINIKKNLLEDHKAVTYSGPTFIAIRSGKSCSSTALSHARDFNFIMNCDEFADIVS</sequence>
<dbReference type="Proteomes" id="UP000198287">
    <property type="component" value="Unassembled WGS sequence"/>
</dbReference>
<evidence type="ECO:0000313" key="3">
    <source>
        <dbReference type="Proteomes" id="UP000198287"/>
    </source>
</evidence>
<feature type="region of interest" description="Disordered" evidence="1">
    <location>
        <begin position="142"/>
        <end position="161"/>
    </location>
</feature>
<dbReference type="AlphaFoldDB" id="A0A226DS58"/>
<reference evidence="2 3" key="1">
    <citation type="submission" date="2015-12" db="EMBL/GenBank/DDBJ databases">
        <title>The genome of Folsomia candida.</title>
        <authorList>
            <person name="Faddeeva A."/>
            <person name="Derks M.F."/>
            <person name="Anvar Y."/>
            <person name="Smit S."/>
            <person name="Van Straalen N."/>
            <person name="Roelofs D."/>
        </authorList>
    </citation>
    <scope>NUCLEOTIDE SEQUENCE [LARGE SCALE GENOMIC DNA]</scope>
    <source>
        <strain evidence="2 3">VU population</strain>
        <tissue evidence="2">Whole body</tissue>
    </source>
</reference>
<accession>A0A226DS58</accession>
<dbReference type="PANTHER" id="PTHR46954:SF1">
    <property type="entry name" value="C2H2-TYPE DOMAIN-CONTAINING PROTEIN"/>
    <property type="match status" value="1"/>
</dbReference>
<feature type="region of interest" description="Disordered" evidence="1">
    <location>
        <begin position="75"/>
        <end position="100"/>
    </location>
</feature>
<name>A0A226DS58_FOLCA</name>
<feature type="compositionally biased region" description="Polar residues" evidence="1">
    <location>
        <begin position="84"/>
        <end position="94"/>
    </location>
</feature>
<evidence type="ECO:0000313" key="2">
    <source>
        <dbReference type="EMBL" id="OXA47900.1"/>
    </source>
</evidence>